<keyword evidence="2" id="KW-1185">Reference proteome</keyword>
<sequence>MPKNAVNALWRCRKHCCNGTDDTAPRYDSSSVLFHALSIAEVSA</sequence>
<dbReference type="Proteomes" id="UP000006728">
    <property type="component" value="Chromosome"/>
</dbReference>
<dbReference type="KEGG" id="sen:SACE_5843"/>
<evidence type="ECO:0000313" key="2">
    <source>
        <dbReference type="Proteomes" id="UP000006728"/>
    </source>
</evidence>
<dbReference type="AlphaFoldDB" id="A4FLV2"/>
<accession>A4FLV2</accession>
<evidence type="ECO:0000313" key="1">
    <source>
        <dbReference type="EMBL" id="CAM05027.1"/>
    </source>
</evidence>
<dbReference type="HOGENOM" id="CLU_3221672_0_0_11"/>
<organism evidence="1 2">
    <name type="scientific">Saccharopolyspora erythraea (strain ATCC 11635 / DSM 40517 / JCM 4748 / NBRC 13426 / NCIMB 8594 / NRRL 2338)</name>
    <dbReference type="NCBI Taxonomy" id="405948"/>
    <lineage>
        <taxon>Bacteria</taxon>
        <taxon>Bacillati</taxon>
        <taxon>Actinomycetota</taxon>
        <taxon>Actinomycetes</taxon>
        <taxon>Pseudonocardiales</taxon>
        <taxon>Pseudonocardiaceae</taxon>
        <taxon>Saccharopolyspora</taxon>
    </lineage>
</organism>
<reference evidence="1 2" key="1">
    <citation type="journal article" date="2007" name="Nat. Biotechnol.">
        <title>Complete genome sequence of the erythromycin-producing bacterium Saccharopolyspora erythraea NRRL23338.</title>
        <authorList>
            <person name="Oliynyk M."/>
            <person name="Samborskyy M."/>
            <person name="Lester J.B."/>
            <person name="Mironenko T."/>
            <person name="Scott N."/>
            <person name="Dickens S."/>
            <person name="Haydock S.F."/>
            <person name="Leadlay P.F."/>
        </authorList>
    </citation>
    <scope>NUCLEOTIDE SEQUENCE [LARGE SCALE GENOMIC DNA]</scope>
    <source>
        <strain evidence="2">ATCC 11635 / DSM 40517 / JCM 4748 / NBRC 13426 / NCIMB 8594 / NRRL 2338</strain>
    </source>
</reference>
<gene>
    <name evidence="1" type="ordered locus">SACE_5843</name>
</gene>
<proteinExistence type="predicted"/>
<name>A4FLV2_SACEN</name>
<protein>
    <submittedName>
        <fullName evidence="1">Uncharacterized protein</fullName>
    </submittedName>
</protein>
<dbReference type="EMBL" id="AM420293">
    <property type="protein sequence ID" value="CAM05027.1"/>
    <property type="molecule type" value="Genomic_DNA"/>
</dbReference>